<gene>
    <name evidence="3" type="ORF">Daus18300_012181</name>
</gene>
<keyword evidence="1" id="KW-0175">Coiled coil</keyword>
<name>A0ABR3W3L5_9PEZI</name>
<feature type="region of interest" description="Disordered" evidence="2">
    <location>
        <begin position="43"/>
        <end position="95"/>
    </location>
</feature>
<dbReference type="Proteomes" id="UP001583177">
    <property type="component" value="Unassembled WGS sequence"/>
</dbReference>
<evidence type="ECO:0000256" key="2">
    <source>
        <dbReference type="SAM" id="MobiDB-lite"/>
    </source>
</evidence>
<evidence type="ECO:0000313" key="4">
    <source>
        <dbReference type="Proteomes" id="UP001583177"/>
    </source>
</evidence>
<feature type="compositionally biased region" description="Basic and acidic residues" evidence="2">
    <location>
        <begin position="513"/>
        <end position="524"/>
    </location>
</feature>
<dbReference type="EMBL" id="JAWRVE010000160">
    <property type="protein sequence ID" value="KAL1852422.1"/>
    <property type="molecule type" value="Genomic_DNA"/>
</dbReference>
<feature type="compositionally biased region" description="Basic and acidic residues" evidence="2">
    <location>
        <begin position="63"/>
        <end position="72"/>
    </location>
</feature>
<feature type="coiled-coil region" evidence="1">
    <location>
        <begin position="9"/>
        <end position="43"/>
    </location>
</feature>
<evidence type="ECO:0000313" key="3">
    <source>
        <dbReference type="EMBL" id="KAL1852422.1"/>
    </source>
</evidence>
<accession>A0ABR3W3L5</accession>
<reference evidence="3 4" key="1">
    <citation type="journal article" date="2024" name="IMA Fungus">
        <title>IMA Genome - F19 : A genome assembly and annotation guide to empower mycologists, including annotated draft genome sequences of Ceratocystis pirilliformis, Diaporthe australafricana, Fusarium ophioides, Paecilomyces lecythidis, and Sporothrix stenoceras.</title>
        <authorList>
            <person name="Aylward J."/>
            <person name="Wilson A.M."/>
            <person name="Visagie C.M."/>
            <person name="Spraker J."/>
            <person name="Barnes I."/>
            <person name="Buitendag C."/>
            <person name="Ceriani C."/>
            <person name="Del Mar Angel L."/>
            <person name="du Plessis D."/>
            <person name="Fuchs T."/>
            <person name="Gasser K."/>
            <person name="Kramer D."/>
            <person name="Li W."/>
            <person name="Munsamy K."/>
            <person name="Piso A."/>
            <person name="Price J.L."/>
            <person name="Sonnekus B."/>
            <person name="Thomas C."/>
            <person name="van der Nest A."/>
            <person name="van Dijk A."/>
            <person name="van Heerden A."/>
            <person name="van Vuuren N."/>
            <person name="Yilmaz N."/>
            <person name="Duong T.A."/>
            <person name="van der Merwe N.A."/>
            <person name="Wingfield M.J."/>
            <person name="Wingfield B.D."/>
        </authorList>
    </citation>
    <scope>NUCLEOTIDE SEQUENCE [LARGE SCALE GENOMIC DNA]</scope>
    <source>
        <strain evidence="3 4">CMW 18300</strain>
    </source>
</reference>
<sequence length="542" mass="62008">MVEIVHPVAHQITCKLEEAYEQLAAARDEITSLRDEVARLHQHMPSQFKEKPESPTNTILAPSEHKNIESSEPRYAQATESTERRSAKPITQTQHPVTTSAITLTLKPISYDWGRPQWDCTGGAFPNKYQCRDGCLVKLPIGYLNATTSSSIKQCPKPLRWPVEPETASTEAQLEGYPSSRRAEGSSAQNSDDNDSWRNKIDYSCRSWPLRWLHKRKTSAHKLSDTGYRDLIDLHVLVPATRLYDDQWLKSPLNHMLIDDAQQARLLTQGRETAQKCLWNFAEKRMPGKNPWAGWQQVRFEWAVLSISWGQEWHEYYRSLNFRASEAALVWKTMQDVINLSGLYPFNLSRVDKHLKSVQKMAIQLYDEQGALEARRLRDELRQAAQNTFDDLVAFGTLASLPFAGYPWKHHHERVLRGLCTRIYHADVGRGRLDEHFPGEVGRVAEDWAWHNNRNGSAYEPPVYLAACPRTPPKRRQSSSSHRDFGVVAGLMARIKADREWQQRNGSGPPYDVPERLVEAHGQSEPEDTPSGPQRRCRSCSI</sequence>
<protein>
    <submittedName>
        <fullName evidence="3">Uncharacterized protein</fullName>
    </submittedName>
</protein>
<organism evidence="3 4">
    <name type="scientific">Diaporthe australafricana</name>
    <dbReference type="NCBI Taxonomy" id="127596"/>
    <lineage>
        <taxon>Eukaryota</taxon>
        <taxon>Fungi</taxon>
        <taxon>Dikarya</taxon>
        <taxon>Ascomycota</taxon>
        <taxon>Pezizomycotina</taxon>
        <taxon>Sordariomycetes</taxon>
        <taxon>Sordariomycetidae</taxon>
        <taxon>Diaporthales</taxon>
        <taxon>Diaporthaceae</taxon>
        <taxon>Diaporthe</taxon>
    </lineage>
</organism>
<feature type="region of interest" description="Disordered" evidence="2">
    <location>
        <begin position="155"/>
        <end position="195"/>
    </location>
</feature>
<comment type="caution">
    <text evidence="3">The sequence shown here is derived from an EMBL/GenBank/DDBJ whole genome shotgun (WGS) entry which is preliminary data.</text>
</comment>
<proteinExistence type="predicted"/>
<keyword evidence="4" id="KW-1185">Reference proteome</keyword>
<feature type="region of interest" description="Disordered" evidence="2">
    <location>
        <begin position="499"/>
        <end position="542"/>
    </location>
</feature>
<evidence type="ECO:0000256" key="1">
    <source>
        <dbReference type="SAM" id="Coils"/>
    </source>
</evidence>